<comment type="subunit">
    <text evidence="8">Homodimer.</text>
</comment>
<name>A0ABS9H0G4_9BACL</name>
<dbReference type="RefSeq" id="WP_236333250.1">
    <property type="nucleotide sequence ID" value="NZ_JAKIJS010000001.1"/>
</dbReference>
<gene>
    <name evidence="8 9" type="primary">panC</name>
    <name evidence="9" type="ORF">L2716_07405</name>
</gene>
<comment type="function">
    <text evidence="8">Catalyzes the condensation of pantoate with beta-alanine in an ATP-dependent reaction via a pantoyl-adenylate intermediate.</text>
</comment>
<dbReference type="EMBL" id="JAKIJS010000001">
    <property type="protein sequence ID" value="MCF6137551.1"/>
    <property type="molecule type" value="Genomic_DNA"/>
</dbReference>
<dbReference type="Pfam" id="PF02569">
    <property type="entry name" value="Pantoate_ligase"/>
    <property type="match status" value="1"/>
</dbReference>
<feature type="active site" description="Proton donor" evidence="8">
    <location>
        <position position="37"/>
    </location>
</feature>
<comment type="catalytic activity">
    <reaction evidence="7 8">
        <text>(R)-pantoate + beta-alanine + ATP = (R)-pantothenate + AMP + diphosphate + H(+)</text>
        <dbReference type="Rhea" id="RHEA:10912"/>
        <dbReference type="ChEBI" id="CHEBI:15378"/>
        <dbReference type="ChEBI" id="CHEBI:15980"/>
        <dbReference type="ChEBI" id="CHEBI:29032"/>
        <dbReference type="ChEBI" id="CHEBI:30616"/>
        <dbReference type="ChEBI" id="CHEBI:33019"/>
        <dbReference type="ChEBI" id="CHEBI:57966"/>
        <dbReference type="ChEBI" id="CHEBI:456215"/>
        <dbReference type="EC" id="6.3.2.1"/>
    </reaction>
</comment>
<keyword evidence="5 8" id="KW-0547">Nucleotide-binding</keyword>
<feature type="binding site" evidence="8">
    <location>
        <position position="153"/>
    </location>
    <ligand>
        <name>(R)-pantoate</name>
        <dbReference type="ChEBI" id="CHEBI:15980"/>
    </ligand>
</feature>
<reference evidence="9 10" key="1">
    <citation type="submission" date="2022-01" db="EMBL/GenBank/DDBJ databases">
        <title>Alkalihalobacillus sp. EGI L200015, a novel bacterium isolated from a salt lake sediment.</title>
        <authorList>
            <person name="Gao L."/>
            <person name="Fang B.-Z."/>
            <person name="Li W.-J."/>
        </authorList>
    </citation>
    <scope>NUCLEOTIDE SEQUENCE [LARGE SCALE GENOMIC DNA]</scope>
    <source>
        <strain evidence="9 10">KCTC 12718</strain>
    </source>
</reference>
<comment type="subcellular location">
    <subcellularLocation>
        <location evidence="8">Cytoplasm</location>
    </subcellularLocation>
</comment>
<sequence>MKVIRTVNEMQQYMRKRKQQGDTVGFVPTMGYLHEGHLSLMDYAKEQSDFVVTSIFVNPLQFGPNEDFDQYPRDFERDEQLAREHGTDLLFYPSIEEMYPKNDGVMLKVHARTDVLCGEKRPGHFDGVVTVLTKLFHIIQPDRAFFGLKDAQQVAIVDDLIHSYFFPIELIGCPTVREEDGLAKSSRNVNLSESEREEAPKLYQLLLHAKEQAVNGADPKVVEGDLLKGLKEVRYGHVDYVQILSYPDLEPIKTFHQKTIIALAYKFENVRLIDNIIVDEQH</sequence>
<dbReference type="NCBIfam" id="TIGR00018">
    <property type="entry name" value="panC"/>
    <property type="match status" value="1"/>
</dbReference>
<evidence type="ECO:0000313" key="9">
    <source>
        <dbReference type="EMBL" id="MCF6137551.1"/>
    </source>
</evidence>
<keyword evidence="8" id="KW-0963">Cytoplasm</keyword>
<comment type="miscellaneous">
    <text evidence="8">The reaction proceeds by a bi uni uni bi ping pong mechanism.</text>
</comment>
<keyword evidence="3 8" id="KW-0436">Ligase</keyword>
<evidence type="ECO:0000256" key="8">
    <source>
        <dbReference type="HAMAP-Rule" id="MF_00158"/>
    </source>
</evidence>
<keyword evidence="4 8" id="KW-0566">Pantothenate biosynthesis</keyword>
<dbReference type="InterPro" id="IPR042176">
    <property type="entry name" value="Pantoate_ligase_C"/>
</dbReference>
<comment type="similarity">
    <text evidence="2 8">Belongs to the pantothenate synthetase family.</text>
</comment>
<dbReference type="InterPro" id="IPR003721">
    <property type="entry name" value="Pantoate_ligase"/>
</dbReference>
<feature type="binding site" evidence="8">
    <location>
        <position position="176"/>
    </location>
    <ligand>
        <name>ATP</name>
        <dbReference type="ChEBI" id="CHEBI:30616"/>
    </ligand>
</feature>
<dbReference type="PANTHER" id="PTHR21299:SF1">
    <property type="entry name" value="PANTOATE--BETA-ALANINE LIGASE"/>
    <property type="match status" value="1"/>
</dbReference>
<dbReference type="PANTHER" id="PTHR21299">
    <property type="entry name" value="CYTIDYLATE KINASE/PANTOATE-BETA-ALANINE LIGASE"/>
    <property type="match status" value="1"/>
</dbReference>
<evidence type="ECO:0000256" key="4">
    <source>
        <dbReference type="ARBA" id="ARBA00022655"/>
    </source>
</evidence>
<keyword evidence="10" id="KW-1185">Reference proteome</keyword>
<evidence type="ECO:0000256" key="6">
    <source>
        <dbReference type="ARBA" id="ARBA00022840"/>
    </source>
</evidence>
<evidence type="ECO:0000313" key="10">
    <source>
        <dbReference type="Proteomes" id="UP001649381"/>
    </source>
</evidence>
<proteinExistence type="inferred from homology"/>
<dbReference type="Proteomes" id="UP001649381">
    <property type="component" value="Unassembled WGS sequence"/>
</dbReference>
<protein>
    <recommendedName>
        <fullName evidence="8">Pantothenate synthetase</fullName>
        <shortName evidence="8">PS</shortName>
        <ecNumber evidence="8">6.3.2.1</ecNumber>
    </recommendedName>
    <alternativeName>
        <fullName evidence="8">Pantoate--beta-alanine ligase</fullName>
    </alternativeName>
    <alternativeName>
        <fullName evidence="8">Pantoate-activating enzyme</fullName>
    </alternativeName>
</protein>
<feature type="binding site" evidence="8">
    <location>
        <begin position="30"/>
        <end position="37"/>
    </location>
    <ligand>
        <name>ATP</name>
        <dbReference type="ChEBI" id="CHEBI:30616"/>
    </ligand>
</feature>
<dbReference type="CDD" id="cd00560">
    <property type="entry name" value="PanC"/>
    <property type="match status" value="1"/>
</dbReference>
<feature type="binding site" evidence="8">
    <location>
        <position position="61"/>
    </location>
    <ligand>
        <name>(R)-pantoate</name>
        <dbReference type="ChEBI" id="CHEBI:15980"/>
    </ligand>
</feature>
<evidence type="ECO:0000256" key="1">
    <source>
        <dbReference type="ARBA" id="ARBA00004990"/>
    </source>
</evidence>
<dbReference type="HAMAP" id="MF_00158">
    <property type="entry name" value="PanC"/>
    <property type="match status" value="1"/>
</dbReference>
<dbReference type="EC" id="6.3.2.1" evidence="8"/>
<keyword evidence="6 8" id="KW-0067">ATP-binding</keyword>
<feature type="binding site" evidence="8">
    <location>
        <begin position="184"/>
        <end position="187"/>
    </location>
    <ligand>
        <name>ATP</name>
        <dbReference type="ChEBI" id="CHEBI:30616"/>
    </ligand>
</feature>
<evidence type="ECO:0000256" key="7">
    <source>
        <dbReference type="ARBA" id="ARBA00048258"/>
    </source>
</evidence>
<dbReference type="Gene3D" id="3.30.1300.10">
    <property type="entry name" value="Pantoate-beta-alanine ligase, C-terminal domain"/>
    <property type="match status" value="1"/>
</dbReference>
<dbReference type="SUPFAM" id="SSF52374">
    <property type="entry name" value="Nucleotidylyl transferase"/>
    <property type="match status" value="1"/>
</dbReference>
<organism evidence="9 10">
    <name type="scientific">Pseudalkalibacillus berkeleyi</name>
    <dbReference type="NCBI Taxonomy" id="1069813"/>
    <lineage>
        <taxon>Bacteria</taxon>
        <taxon>Bacillati</taxon>
        <taxon>Bacillota</taxon>
        <taxon>Bacilli</taxon>
        <taxon>Bacillales</taxon>
        <taxon>Fictibacillaceae</taxon>
        <taxon>Pseudalkalibacillus</taxon>
    </lineage>
</organism>
<evidence type="ECO:0000256" key="5">
    <source>
        <dbReference type="ARBA" id="ARBA00022741"/>
    </source>
</evidence>
<accession>A0ABS9H0G4</accession>
<dbReference type="Gene3D" id="3.40.50.620">
    <property type="entry name" value="HUPs"/>
    <property type="match status" value="1"/>
</dbReference>
<evidence type="ECO:0000256" key="3">
    <source>
        <dbReference type="ARBA" id="ARBA00022598"/>
    </source>
</evidence>
<evidence type="ECO:0000256" key="2">
    <source>
        <dbReference type="ARBA" id="ARBA00009256"/>
    </source>
</evidence>
<feature type="binding site" evidence="8">
    <location>
        <begin position="147"/>
        <end position="150"/>
    </location>
    <ligand>
        <name>ATP</name>
        <dbReference type="ChEBI" id="CHEBI:30616"/>
    </ligand>
</feature>
<dbReference type="GO" id="GO:0016874">
    <property type="term" value="F:ligase activity"/>
    <property type="evidence" value="ECO:0007669"/>
    <property type="project" value="UniProtKB-KW"/>
</dbReference>
<comment type="caution">
    <text evidence="9">The sequence shown here is derived from an EMBL/GenBank/DDBJ whole genome shotgun (WGS) entry which is preliminary data.</text>
</comment>
<dbReference type="InterPro" id="IPR014729">
    <property type="entry name" value="Rossmann-like_a/b/a_fold"/>
</dbReference>
<comment type="pathway">
    <text evidence="1 8">Cofactor biosynthesis; (R)-pantothenate biosynthesis; (R)-pantothenate from (R)-pantoate and beta-alanine: step 1/1.</text>
</comment>
<feature type="binding site" evidence="8">
    <location>
        <position position="61"/>
    </location>
    <ligand>
        <name>beta-alanine</name>
        <dbReference type="ChEBI" id="CHEBI:57966"/>
    </ligand>
</feature>